<dbReference type="EMBL" id="JARJBC010000001">
    <property type="protein sequence ID" value="MDF3288135.1"/>
    <property type="molecule type" value="Genomic_DNA"/>
</dbReference>
<evidence type="ECO:0000256" key="1">
    <source>
        <dbReference type="SAM" id="SignalP"/>
    </source>
</evidence>
<keyword evidence="3" id="KW-1185">Reference proteome</keyword>
<evidence type="ECO:0000313" key="3">
    <source>
        <dbReference type="Proteomes" id="UP001216579"/>
    </source>
</evidence>
<organism evidence="2 3">
    <name type="scientific">Streptomyces silvisoli</name>
    <dbReference type="NCBI Taxonomy" id="3034235"/>
    <lineage>
        <taxon>Bacteria</taxon>
        <taxon>Bacillati</taxon>
        <taxon>Actinomycetota</taxon>
        <taxon>Actinomycetes</taxon>
        <taxon>Kitasatosporales</taxon>
        <taxon>Streptomycetaceae</taxon>
        <taxon>Streptomyces</taxon>
    </lineage>
</organism>
<gene>
    <name evidence="2" type="ORF">P3G67_02590</name>
</gene>
<comment type="caution">
    <text evidence="2">The sequence shown here is derived from an EMBL/GenBank/DDBJ whole genome shotgun (WGS) entry which is preliminary data.</text>
</comment>
<reference evidence="2 3" key="1">
    <citation type="submission" date="2023-03" db="EMBL/GenBank/DDBJ databases">
        <title>Draft genome sequence of Streptomyces sp. RB6PN23 isolated from peat swamp forest in Thailand.</title>
        <authorList>
            <person name="Klaysubun C."/>
            <person name="Duangmal K."/>
        </authorList>
    </citation>
    <scope>NUCLEOTIDE SEQUENCE [LARGE SCALE GENOMIC DNA]</scope>
    <source>
        <strain evidence="2 3">RB6PN23</strain>
    </source>
</reference>
<feature type="chain" id="PRO_5045447906" evidence="1">
    <location>
        <begin position="22"/>
        <end position="141"/>
    </location>
</feature>
<protein>
    <submittedName>
        <fullName evidence="2">Uncharacterized protein</fullName>
    </submittedName>
</protein>
<feature type="signal peptide" evidence="1">
    <location>
        <begin position="1"/>
        <end position="21"/>
    </location>
</feature>
<name>A0ABT5ZE85_9ACTN</name>
<sequence length="141" mass="15662">MPGRTVLRSILAFTVVAVLSAARPLDSGPTIRLEDLSQRASVRPSTFQVTYHVALTGLRWRGWGAPVAVSTGTLDINTCQPTCAGGRYRLLRNAELQVRGVRIDQGRRFYRQYRVTGPALTAADRLAYAHWTNAYVPSDFR</sequence>
<proteinExistence type="predicted"/>
<dbReference type="Proteomes" id="UP001216579">
    <property type="component" value="Unassembled WGS sequence"/>
</dbReference>
<accession>A0ABT5ZE85</accession>
<dbReference type="RefSeq" id="WP_276091977.1">
    <property type="nucleotide sequence ID" value="NZ_JARJBC010000001.1"/>
</dbReference>
<keyword evidence="1" id="KW-0732">Signal</keyword>
<evidence type="ECO:0000313" key="2">
    <source>
        <dbReference type="EMBL" id="MDF3288135.1"/>
    </source>
</evidence>